<evidence type="ECO:0000256" key="1">
    <source>
        <dbReference type="SAM" id="Phobius"/>
    </source>
</evidence>
<feature type="transmembrane region" description="Helical" evidence="1">
    <location>
        <begin position="21"/>
        <end position="38"/>
    </location>
</feature>
<proteinExistence type="predicted"/>
<dbReference type="EMBL" id="JADKNH010000008">
    <property type="protein sequence ID" value="MBF4694168.1"/>
    <property type="molecule type" value="Genomic_DNA"/>
</dbReference>
<protein>
    <submittedName>
        <fullName evidence="2">Uncharacterized protein</fullName>
    </submittedName>
</protein>
<keyword evidence="1" id="KW-0472">Membrane</keyword>
<comment type="caution">
    <text evidence="2">The sequence shown here is derived from an EMBL/GenBank/DDBJ whole genome shotgun (WGS) entry which is preliminary data.</text>
</comment>
<evidence type="ECO:0000313" key="2">
    <source>
        <dbReference type="EMBL" id="MBF4694168.1"/>
    </source>
</evidence>
<organism evidence="2 3">
    <name type="scientific">Fusibacter ferrireducens</name>
    <dbReference type="NCBI Taxonomy" id="2785058"/>
    <lineage>
        <taxon>Bacteria</taxon>
        <taxon>Bacillati</taxon>
        <taxon>Bacillota</taxon>
        <taxon>Clostridia</taxon>
        <taxon>Eubacteriales</taxon>
        <taxon>Eubacteriales Family XII. Incertae Sedis</taxon>
        <taxon>Fusibacter</taxon>
    </lineage>
</organism>
<keyword evidence="1" id="KW-0812">Transmembrane</keyword>
<accession>A0ABR9ZUM5</accession>
<gene>
    <name evidence="2" type="ORF">ISU02_13685</name>
</gene>
<dbReference type="Proteomes" id="UP000614200">
    <property type="component" value="Unassembled WGS sequence"/>
</dbReference>
<sequence>MAEKMKQKFIGFWQHNLGLKILMMGIIIGLVAVMWILSDLKQEIMALNSEMGYIKDNIVSIDSNFNTQSQSFLNQLSGTLDSESSLIASYDVTAETYKTENNQLPLLIKIIPKADYADLSIEIRAIGKKTYIQTAIANEGIYTAKMPIDITEDDIKFMVKFTHNGGVNNEALDVYPDIIQSYLMRTDAEGDLSFSKQGTQLQISGKVTSIYDPKYAYNRNNNSDVLKCYPVSGQVMIKVNGEAVRNTSISIDTSLNDGVYSNCHIFTQINEVLENFKAQDRIEVVSELIDNYGNAYTHVTNVYPE</sequence>
<evidence type="ECO:0000313" key="3">
    <source>
        <dbReference type="Proteomes" id="UP000614200"/>
    </source>
</evidence>
<keyword evidence="1" id="KW-1133">Transmembrane helix</keyword>
<name>A0ABR9ZUM5_9FIRM</name>
<reference evidence="2 3" key="1">
    <citation type="submission" date="2020-11" db="EMBL/GenBank/DDBJ databases">
        <title>Fusibacter basophilias sp. nov.</title>
        <authorList>
            <person name="Qiu D."/>
        </authorList>
    </citation>
    <scope>NUCLEOTIDE SEQUENCE [LARGE SCALE GENOMIC DNA]</scope>
    <source>
        <strain evidence="2 3">Q10-2</strain>
    </source>
</reference>
<keyword evidence="3" id="KW-1185">Reference proteome</keyword>
<dbReference type="RefSeq" id="WP_194702411.1">
    <property type="nucleotide sequence ID" value="NZ_JADKNH010000008.1"/>
</dbReference>